<feature type="region of interest" description="Disordered" evidence="5">
    <location>
        <begin position="898"/>
        <end position="923"/>
    </location>
</feature>
<dbReference type="GO" id="GO:0008270">
    <property type="term" value="F:zinc ion binding"/>
    <property type="evidence" value="ECO:0007669"/>
    <property type="project" value="UniProtKB-KW"/>
</dbReference>
<keyword evidence="8" id="KW-1185">Reference proteome</keyword>
<keyword evidence="3" id="KW-0862">Zinc</keyword>
<accession>A0AAE0FGJ9</accession>
<feature type="region of interest" description="Disordered" evidence="5">
    <location>
        <begin position="1"/>
        <end position="99"/>
    </location>
</feature>
<keyword evidence="2 4" id="KW-0863">Zinc-finger</keyword>
<feature type="compositionally biased region" description="Polar residues" evidence="5">
    <location>
        <begin position="1"/>
        <end position="12"/>
    </location>
</feature>
<protein>
    <recommendedName>
        <fullName evidence="6">PHD-type domain-containing protein</fullName>
    </recommendedName>
</protein>
<evidence type="ECO:0000256" key="5">
    <source>
        <dbReference type="SAM" id="MobiDB-lite"/>
    </source>
</evidence>
<feature type="compositionally biased region" description="Polar residues" evidence="5">
    <location>
        <begin position="368"/>
        <end position="389"/>
    </location>
</feature>
<feature type="compositionally biased region" description="Basic and acidic residues" evidence="5">
    <location>
        <begin position="63"/>
        <end position="74"/>
    </location>
</feature>
<feature type="region of interest" description="Disordered" evidence="5">
    <location>
        <begin position="361"/>
        <end position="389"/>
    </location>
</feature>
<comment type="caution">
    <text evidence="7">The sequence shown here is derived from an EMBL/GenBank/DDBJ whole genome shotgun (WGS) entry which is preliminary data.</text>
</comment>
<feature type="compositionally biased region" description="Basic and acidic residues" evidence="5">
    <location>
        <begin position="90"/>
        <end position="99"/>
    </location>
</feature>
<dbReference type="InterPro" id="IPR011011">
    <property type="entry name" value="Znf_FYVE_PHD"/>
</dbReference>
<feature type="compositionally biased region" description="Basic and acidic residues" evidence="5">
    <location>
        <begin position="14"/>
        <end position="24"/>
    </location>
</feature>
<dbReference type="Proteomes" id="UP001190700">
    <property type="component" value="Unassembled WGS sequence"/>
</dbReference>
<evidence type="ECO:0000256" key="2">
    <source>
        <dbReference type="ARBA" id="ARBA00022771"/>
    </source>
</evidence>
<name>A0AAE0FGJ9_9CHLO</name>
<organism evidence="7 8">
    <name type="scientific">Cymbomonas tetramitiformis</name>
    <dbReference type="NCBI Taxonomy" id="36881"/>
    <lineage>
        <taxon>Eukaryota</taxon>
        <taxon>Viridiplantae</taxon>
        <taxon>Chlorophyta</taxon>
        <taxon>Pyramimonadophyceae</taxon>
        <taxon>Pyramimonadales</taxon>
        <taxon>Pyramimonadaceae</taxon>
        <taxon>Cymbomonas</taxon>
    </lineage>
</organism>
<dbReference type="SMART" id="SM00249">
    <property type="entry name" value="PHD"/>
    <property type="match status" value="1"/>
</dbReference>
<keyword evidence="1" id="KW-0479">Metal-binding</keyword>
<reference evidence="7 8" key="1">
    <citation type="journal article" date="2015" name="Genome Biol. Evol.">
        <title>Comparative Genomics of a Bacterivorous Green Alga Reveals Evolutionary Causalities and Consequences of Phago-Mixotrophic Mode of Nutrition.</title>
        <authorList>
            <person name="Burns J.A."/>
            <person name="Paasch A."/>
            <person name="Narechania A."/>
            <person name="Kim E."/>
        </authorList>
    </citation>
    <scope>NUCLEOTIDE SEQUENCE [LARGE SCALE GENOMIC DNA]</scope>
    <source>
        <strain evidence="7 8">PLY_AMNH</strain>
    </source>
</reference>
<dbReference type="InterPro" id="IPR013083">
    <property type="entry name" value="Znf_RING/FYVE/PHD"/>
</dbReference>
<evidence type="ECO:0000256" key="3">
    <source>
        <dbReference type="ARBA" id="ARBA00022833"/>
    </source>
</evidence>
<dbReference type="InterPro" id="IPR019787">
    <property type="entry name" value="Znf_PHD-finger"/>
</dbReference>
<feature type="region of interest" description="Disordered" evidence="5">
    <location>
        <begin position="738"/>
        <end position="788"/>
    </location>
</feature>
<evidence type="ECO:0000259" key="6">
    <source>
        <dbReference type="PROSITE" id="PS50016"/>
    </source>
</evidence>
<evidence type="ECO:0000313" key="8">
    <source>
        <dbReference type="Proteomes" id="UP001190700"/>
    </source>
</evidence>
<dbReference type="CDD" id="cd15489">
    <property type="entry name" value="PHD_SF"/>
    <property type="match status" value="1"/>
</dbReference>
<dbReference type="EMBL" id="LGRX02018871">
    <property type="protein sequence ID" value="KAK3259298.1"/>
    <property type="molecule type" value="Genomic_DNA"/>
</dbReference>
<dbReference type="PROSITE" id="PS50016">
    <property type="entry name" value="ZF_PHD_2"/>
    <property type="match status" value="1"/>
</dbReference>
<evidence type="ECO:0000256" key="1">
    <source>
        <dbReference type="ARBA" id="ARBA00022723"/>
    </source>
</evidence>
<feature type="domain" description="PHD-type" evidence="6">
    <location>
        <begin position="240"/>
        <end position="293"/>
    </location>
</feature>
<dbReference type="SUPFAM" id="SSF57903">
    <property type="entry name" value="FYVE/PHD zinc finger"/>
    <property type="match status" value="1"/>
</dbReference>
<dbReference type="Pfam" id="PF00628">
    <property type="entry name" value="PHD"/>
    <property type="match status" value="1"/>
</dbReference>
<feature type="compositionally biased region" description="Basic and acidic residues" evidence="5">
    <location>
        <begin position="746"/>
        <end position="781"/>
    </location>
</feature>
<evidence type="ECO:0000313" key="7">
    <source>
        <dbReference type="EMBL" id="KAK3259298.1"/>
    </source>
</evidence>
<sequence length="1343" mass="148796">MPFSNSTLTGTGNADKKDGKENVDAKAAASSRGADELESEPLDIREPLQPVTAERRPVRRRRPADEGEGRKSDAQQKLPGAAAKNRPSQKKKERDPKEEVCKVKPVVYPEDHIFPPPDEFQWDPKVSLQVFAPLFQPTMLQYTIKEGEASEALRLQIKNQKDRIDALTRGKLTSHFYVGKVYQQAERVGRTRVSHWWLGYVLCHVATKTGNRFTILYQDNSSCSMSEDDLDSALGLEEECVECVTCENKTSEPTTFVMCSTCSRWWHIGCDIPIVTVEDLKAPDWFCAECARITNGSSDKIAESNEDAGRGFPGEFMTEGCLAHWLSSQLCVAALFLYLTTEGEAEPSVATVQSIEREARRLARERSSQGLDTGYMSTEGSAPESGPSTPISIAAARAAAAAAAAAALAGGAAASAPAASQFLFAFDGVDEMDQYDRDSHALDKADAKLCYTGGKNEDRALFIRRFVEMVGKVQRVHEARIRRHMRSAAFHALSRPQAKKAFVDSKPDYRSLWDSLPSFLAGDDHSTSVAYDWWCAAYLKDGLMASHACHVLKDLTTRDSFQGSVRCAQPPFHELAPGATWTVCKRFQEGDADELEAKFLMKGTKEKEDLLVAKSQTTEQDGLAYVKSCRRRESALNAGKMVEDSIVRQDIEECIKGLRIKEYRDRVSEQLRVSHPAPNKVTWEDLEVIVEVQDKLKNDAEAWALTLQQELVRRLTCVYSCYEARQLGLELAELVSSMRRSSSARKAGDRRRDPKKKEPAQPGGDDARKPSREVNNAERHKLTYGRVPPPDASKEFQCDYCFTRLPHSPERCYTGCRDARVPPNFHKDRQNSKYPNEVKNAQMRAYNIAHRFENHKMWITTKEWLKLPEAKQKQQQQQQQQVAASAEVKEKLAAELTGLQTGTPAKGGKGAEAQAQSEDGDDEAEYYSNFNQQAEYEEDDRDCLTGEGLGDSDCAGVSHAPELQARAAVALGGTQKMQGFKVKTPEKFDKAAQVPRAVPPNVLSRKFHLLASNLRSSMRTCSQIAAILLSQRTIDLPKDIENLLALEELMGNEPESAVEQPTEVNEHELEDMHATVVQGVEEEAESAERQVDEELPLDEMPDGVVDSVTARCAAAACVNDLGVVDFSDHGHARAGTIKTRAYDSLREKMKQHRTDEQALLMTQVQPICKLQNATLYEGLALVSSGGELMLYRAIRMDTGANCNIISIAVVRRLGLTVYEASTGAKVTRCDNSPTKFTHYCHVDVILAAGTPHMTLHRLHAFVTFEPENSWDLLIGTGPLKNSLMIDIKLGSGVAVSHAPSILGMDAQVVLPLVDMTPPRRPNLPRRVDPAVCLTTEIFGQGVA</sequence>
<evidence type="ECO:0000256" key="4">
    <source>
        <dbReference type="PROSITE-ProRule" id="PRU00146"/>
    </source>
</evidence>
<dbReference type="InterPro" id="IPR001965">
    <property type="entry name" value="Znf_PHD"/>
</dbReference>
<dbReference type="Gene3D" id="3.30.40.10">
    <property type="entry name" value="Zinc/RING finger domain, C3HC4 (zinc finger)"/>
    <property type="match status" value="1"/>
</dbReference>
<gene>
    <name evidence="7" type="ORF">CYMTET_31700</name>
</gene>
<proteinExistence type="predicted"/>